<dbReference type="SMART" id="SM00487">
    <property type="entry name" value="DEXDc"/>
    <property type="match status" value="1"/>
</dbReference>
<evidence type="ECO:0000313" key="14">
    <source>
        <dbReference type="EMBL" id="WPK26393.1"/>
    </source>
</evidence>
<keyword evidence="2" id="KW-0479">Metal-binding</keyword>
<dbReference type="GO" id="GO:0004386">
    <property type="term" value="F:helicase activity"/>
    <property type="evidence" value="ECO:0007669"/>
    <property type="project" value="UniProtKB-KW"/>
</dbReference>
<dbReference type="Gene3D" id="3.40.50.300">
    <property type="entry name" value="P-loop containing nucleotide triphosphate hydrolases"/>
    <property type="match status" value="2"/>
</dbReference>
<evidence type="ECO:0000256" key="5">
    <source>
        <dbReference type="ARBA" id="ARBA00022801"/>
    </source>
</evidence>
<dbReference type="InterPro" id="IPR038718">
    <property type="entry name" value="SNF2-like_sf"/>
</dbReference>
<dbReference type="SMART" id="SM00184">
    <property type="entry name" value="RING"/>
    <property type="match status" value="1"/>
</dbReference>
<dbReference type="InterPro" id="IPR001650">
    <property type="entry name" value="Helicase_C-like"/>
</dbReference>
<keyword evidence="3" id="KW-0547">Nucleotide-binding</keyword>
<dbReference type="AlphaFoldDB" id="A0AAX4HCQ2"/>
<dbReference type="PANTHER" id="PTHR45626:SF16">
    <property type="entry name" value="ATP-DEPENDENT HELICASE ULS1"/>
    <property type="match status" value="1"/>
</dbReference>
<dbReference type="EMBL" id="CP138897">
    <property type="protein sequence ID" value="WPK26393.1"/>
    <property type="molecule type" value="Genomic_DNA"/>
</dbReference>
<name>A0AAX4HCQ2_9ASCO</name>
<keyword evidence="8" id="KW-0067">ATP-binding</keyword>
<dbReference type="KEGG" id="asau:88174809"/>
<evidence type="ECO:0000256" key="8">
    <source>
        <dbReference type="ARBA" id="ARBA00022840"/>
    </source>
</evidence>
<evidence type="ECO:0000256" key="10">
    <source>
        <dbReference type="SAM" id="MobiDB-lite"/>
    </source>
</evidence>
<dbReference type="PROSITE" id="PS51194">
    <property type="entry name" value="HELICASE_CTER"/>
    <property type="match status" value="1"/>
</dbReference>
<dbReference type="InterPro" id="IPR017907">
    <property type="entry name" value="Znf_RING_CS"/>
</dbReference>
<sequence length="1214" mass="136907">MLDHFANAIVLSDNESFDAMEVDEPEDMMAPPEVLEINDDAQFRDESVPQPYGSIDHLHAGDAPSIALQNNPLGVPQTPHESESGGAQEFPSVYTRLDLLPMQSSSFGNTLRDPTGRLDLLKASQVRKNDTRKRPVEVVVLSDSEEDTPGLSLRHGTFLERAGKTQSPLPLPSANTHNPSALLNRPNGAQALRQGSGTGNLTPVMAGNADPMDQSLFSWDRSKQSNSRQNGVVSLESLATPDTGLHSTNEDSLTEVSDLTKLITYHPTPEVAQIESDDELEEVSKEVAEKAATFKLTSFNLTYQDLYYNKPIPVYHAGAYNPNSRLEVRIEPRIPTATQLQDKYNELKRYIETQTNERYRLVDLYGQLKADIDSRLAAELDPGQVLIDRINQTSHKIHGLDKGLQDLKNEEHTLVNSIQRMIYENQYITPIAAKPNNQPSLHMNPYAKPNEDETHLLELFKGAFSDTNTDDMAETPDLLAIKLLDHQKQGLFWLLKKEEKNIGCLLADDMGLGKTVQTIALVMAHRPKFDEPNTTLIVGPVSLLRQWQAEFESKLKPTHTLKTILYHNTYKKKLDTFKRLSKYDIVFVSYTTLANEYKKHFGLSVEKVNDIDEDEDQTNYTSPFYSPSAKFFRIVLDEAHYIKNKDSQASKSVARLKAVHRMCLTGTPMQNKISELWPVLRFLRTKPYDDLGKFMTQIAGPLLPKNESFDDYELNAAMKRLRALLTAIMLRRTKTSTIDGKPLIVLPDKTIEQVFVEMTEAEKEYYTSMETSIQNTARTMLNDTASRTGFVGILALLIRLRQACIHKFLVEVGELRAAHKHASLKQTLETNYRMVKSMPRDLRSQISISLRPKIQEVKPLKKEGRGSRAKIKKALPLEDHLNRLDMLLHEDENVKKIAGQTDEEYVYESVSESENDSGLDDVQLTCPLCFDVVGEDQIVIFLGCGHMICSDCVNNFLEGNGAVYGMVQGSLATQCMTCQAAVSKNQLVPYTIFEKITQERLTSNELVESLLSTRTDTYEEKYRALIKTQDFYQSAKVRKVLEILRLVFAASATDKIIIFSNFTVTFDMLKVVFRAGNIPFLRYDGTMGVDEKNATIEKFYQGSERVLLISLRAGNVGLTLTCASHVILMDPFWNPYVEEQAMDRAHRLGQLQKVTVYRILTMDSVEKRIMELQERKKELIGAALDENALKSSSTLGRNELGYLFGLNTLDGVRS</sequence>
<keyword evidence="7" id="KW-0862">Zinc</keyword>
<dbReference type="Gene3D" id="3.30.40.10">
    <property type="entry name" value="Zinc/RING finger domain, C3HC4 (zinc finger)"/>
    <property type="match status" value="1"/>
</dbReference>
<accession>A0AAX4HCQ2</accession>
<feature type="compositionally biased region" description="Polar residues" evidence="10">
    <location>
        <begin position="164"/>
        <end position="181"/>
    </location>
</feature>
<dbReference type="GO" id="GO:0008094">
    <property type="term" value="F:ATP-dependent activity, acting on DNA"/>
    <property type="evidence" value="ECO:0007669"/>
    <property type="project" value="TreeGrafter"/>
</dbReference>
<dbReference type="SMART" id="SM00490">
    <property type="entry name" value="HELICc"/>
    <property type="match status" value="1"/>
</dbReference>
<dbReference type="PANTHER" id="PTHR45626">
    <property type="entry name" value="TRANSCRIPTION TERMINATION FACTOR 2-RELATED"/>
    <property type="match status" value="1"/>
</dbReference>
<dbReference type="InterPro" id="IPR027417">
    <property type="entry name" value="P-loop_NTPase"/>
</dbReference>
<organism evidence="14 15">
    <name type="scientific">Australozyma saopauloensis</name>
    <dbReference type="NCBI Taxonomy" id="291208"/>
    <lineage>
        <taxon>Eukaryota</taxon>
        <taxon>Fungi</taxon>
        <taxon>Dikarya</taxon>
        <taxon>Ascomycota</taxon>
        <taxon>Saccharomycotina</taxon>
        <taxon>Pichiomycetes</taxon>
        <taxon>Metschnikowiaceae</taxon>
        <taxon>Australozyma</taxon>
    </lineage>
</organism>
<evidence type="ECO:0000256" key="6">
    <source>
        <dbReference type="ARBA" id="ARBA00022806"/>
    </source>
</evidence>
<dbReference type="InterPro" id="IPR050628">
    <property type="entry name" value="SNF2_RAD54_helicase_TF"/>
</dbReference>
<dbReference type="InterPro" id="IPR014001">
    <property type="entry name" value="Helicase_ATP-bd"/>
</dbReference>
<keyword evidence="15" id="KW-1185">Reference proteome</keyword>
<dbReference type="Gene3D" id="3.40.50.10810">
    <property type="entry name" value="Tandem AAA-ATPase domain"/>
    <property type="match status" value="1"/>
</dbReference>
<dbReference type="GeneID" id="88174809"/>
<dbReference type="SUPFAM" id="SSF57850">
    <property type="entry name" value="RING/U-box"/>
    <property type="match status" value="1"/>
</dbReference>
<dbReference type="SUPFAM" id="SSF52540">
    <property type="entry name" value="P-loop containing nucleoside triphosphate hydrolases"/>
    <property type="match status" value="2"/>
</dbReference>
<dbReference type="GO" id="GO:0005524">
    <property type="term" value="F:ATP binding"/>
    <property type="evidence" value="ECO:0007669"/>
    <property type="project" value="UniProtKB-KW"/>
</dbReference>
<dbReference type="GO" id="GO:0005737">
    <property type="term" value="C:cytoplasm"/>
    <property type="evidence" value="ECO:0007669"/>
    <property type="project" value="TreeGrafter"/>
</dbReference>
<evidence type="ECO:0000256" key="2">
    <source>
        <dbReference type="ARBA" id="ARBA00022723"/>
    </source>
</evidence>
<evidence type="ECO:0000259" key="12">
    <source>
        <dbReference type="PROSITE" id="PS51192"/>
    </source>
</evidence>
<dbReference type="PROSITE" id="PS00518">
    <property type="entry name" value="ZF_RING_1"/>
    <property type="match status" value="1"/>
</dbReference>
<evidence type="ECO:0000259" key="13">
    <source>
        <dbReference type="PROSITE" id="PS51194"/>
    </source>
</evidence>
<dbReference type="InterPro" id="IPR013083">
    <property type="entry name" value="Znf_RING/FYVE/PHD"/>
</dbReference>
<evidence type="ECO:0000259" key="11">
    <source>
        <dbReference type="PROSITE" id="PS50089"/>
    </source>
</evidence>
<dbReference type="Pfam" id="PF00176">
    <property type="entry name" value="SNF2-rel_dom"/>
    <property type="match status" value="1"/>
</dbReference>
<dbReference type="CDD" id="cd18793">
    <property type="entry name" value="SF2_C_SNF"/>
    <property type="match status" value="1"/>
</dbReference>
<dbReference type="GO" id="GO:0005634">
    <property type="term" value="C:nucleus"/>
    <property type="evidence" value="ECO:0007669"/>
    <property type="project" value="TreeGrafter"/>
</dbReference>
<proteinExistence type="inferred from homology"/>
<dbReference type="InterPro" id="IPR000330">
    <property type="entry name" value="SNF2_N"/>
</dbReference>
<evidence type="ECO:0000256" key="9">
    <source>
        <dbReference type="PROSITE-ProRule" id="PRU00175"/>
    </source>
</evidence>
<evidence type="ECO:0000256" key="7">
    <source>
        <dbReference type="ARBA" id="ARBA00022833"/>
    </source>
</evidence>
<evidence type="ECO:0000313" key="15">
    <source>
        <dbReference type="Proteomes" id="UP001338582"/>
    </source>
</evidence>
<feature type="domain" description="Helicase C-terminal" evidence="13">
    <location>
        <begin position="1042"/>
        <end position="1192"/>
    </location>
</feature>
<dbReference type="CDD" id="cd18008">
    <property type="entry name" value="DEXDc_SHPRH-like"/>
    <property type="match status" value="1"/>
</dbReference>
<feature type="region of interest" description="Disordered" evidence="10">
    <location>
        <begin position="162"/>
        <end position="215"/>
    </location>
</feature>
<dbReference type="GO" id="GO:0016787">
    <property type="term" value="F:hydrolase activity"/>
    <property type="evidence" value="ECO:0007669"/>
    <property type="project" value="UniProtKB-KW"/>
</dbReference>
<protein>
    <submittedName>
        <fullName evidence="14">Uncharacterized protein</fullName>
    </submittedName>
</protein>
<dbReference type="GO" id="GO:0000724">
    <property type="term" value="P:double-strand break repair via homologous recombination"/>
    <property type="evidence" value="ECO:0007669"/>
    <property type="project" value="TreeGrafter"/>
</dbReference>
<evidence type="ECO:0000256" key="3">
    <source>
        <dbReference type="ARBA" id="ARBA00022741"/>
    </source>
</evidence>
<keyword evidence="6" id="KW-0347">Helicase</keyword>
<keyword evidence="4 9" id="KW-0863">Zinc-finger</keyword>
<dbReference type="Proteomes" id="UP001338582">
    <property type="component" value="Chromosome 4"/>
</dbReference>
<dbReference type="RefSeq" id="XP_062878774.1">
    <property type="nucleotide sequence ID" value="XM_063022704.1"/>
</dbReference>
<dbReference type="PROSITE" id="PS51192">
    <property type="entry name" value="HELICASE_ATP_BIND_1"/>
    <property type="match status" value="1"/>
</dbReference>
<keyword evidence="5" id="KW-0378">Hydrolase</keyword>
<evidence type="ECO:0000256" key="4">
    <source>
        <dbReference type="ARBA" id="ARBA00022771"/>
    </source>
</evidence>
<dbReference type="Pfam" id="PF00271">
    <property type="entry name" value="Helicase_C"/>
    <property type="match status" value="1"/>
</dbReference>
<evidence type="ECO:0000256" key="1">
    <source>
        <dbReference type="ARBA" id="ARBA00007025"/>
    </source>
</evidence>
<gene>
    <name evidence="14" type="ORF">PUMCH_003746</name>
</gene>
<dbReference type="GO" id="GO:0008270">
    <property type="term" value="F:zinc ion binding"/>
    <property type="evidence" value="ECO:0007669"/>
    <property type="project" value="UniProtKB-KW"/>
</dbReference>
<dbReference type="PROSITE" id="PS50089">
    <property type="entry name" value="ZF_RING_2"/>
    <property type="match status" value="1"/>
</dbReference>
<comment type="similarity">
    <text evidence="1">Belongs to the SNF2/RAD54 helicase family.</text>
</comment>
<feature type="domain" description="Helicase ATP-binding" evidence="12">
    <location>
        <begin position="495"/>
        <end position="686"/>
    </location>
</feature>
<dbReference type="InterPro" id="IPR001841">
    <property type="entry name" value="Znf_RING"/>
</dbReference>
<reference evidence="14 15" key="1">
    <citation type="submission" date="2023-10" db="EMBL/GenBank/DDBJ databases">
        <title>Draft Genome Sequence of Candida saopaulonensis from a very Premature Infant with Sepsis.</title>
        <authorList>
            <person name="Ning Y."/>
            <person name="Dai R."/>
            <person name="Xiao M."/>
            <person name="Xu Y."/>
            <person name="Yan Q."/>
            <person name="Zhang L."/>
        </authorList>
    </citation>
    <scope>NUCLEOTIDE SEQUENCE [LARGE SCALE GENOMIC DNA]</scope>
    <source>
        <strain evidence="14 15">19XY460</strain>
    </source>
</reference>
<feature type="domain" description="RING-type" evidence="11">
    <location>
        <begin position="926"/>
        <end position="979"/>
    </location>
</feature>
<dbReference type="InterPro" id="IPR049730">
    <property type="entry name" value="SNF2/RAD54-like_C"/>
</dbReference>